<dbReference type="Pfam" id="PF05593">
    <property type="entry name" value="RHS_repeat"/>
    <property type="match status" value="1"/>
</dbReference>
<feature type="signal peptide" evidence="1">
    <location>
        <begin position="1"/>
        <end position="22"/>
    </location>
</feature>
<dbReference type="RefSeq" id="WP_139180259.1">
    <property type="nucleotide sequence ID" value="NZ_FOGG01000060.1"/>
</dbReference>
<keyword evidence="3" id="KW-1185">Reference proteome</keyword>
<dbReference type="OrthoDB" id="903892at2"/>
<reference evidence="2 3" key="1">
    <citation type="submission" date="2016-10" db="EMBL/GenBank/DDBJ databases">
        <authorList>
            <person name="de Groot N.N."/>
        </authorList>
    </citation>
    <scope>NUCLEOTIDE SEQUENCE [LARGE SCALE GENOMIC DNA]</scope>
    <source>
        <strain evidence="2 3">DSM 18610</strain>
    </source>
</reference>
<dbReference type="Gene3D" id="2.180.10.10">
    <property type="entry name" value="RHS repeat-associated core"/>
    <property type="match status" value="1"/>
</dbReference>
<dbReference type="Proteomes" id="UP000199572">
    <property type="component" value="Unassembled WGS sequence"/>
</dbReference>
<gene>
    <name evidence="2" type="ORF">SAMN04488023_16017</name>
</gene>
<evidence type="ECO:0000313" key="2">
    <source>
        <dbReference type="EMBL" id="SES29635.1"/>
    </source>
</evidence>
<keyword evidence="1" id="KW-0732">Signal</keyword>
<proteinExistence type="predicted"/>
<name>A0A1H9W701_9SPHI</name>
<organism evidence="2 3">
    <name type="scientific">Pedobacter rhizosphaerae</name>
    <dbReference type="NCBI Taxonomy" id="390241"/>
    <lineage>
        <taxon>Bacteria</taxon>
        <taxon>Pseudomonadati</taxon>
        <taxon>Bacteroidota</taxon>
        <taxon>Sphingobacteriia</taxon>
        <taxon>Sphingobacteriales</taxon>
        <taxon>Sphingobacteriaceae</taxon>
        <taxon>Pedobacter</taxon>
    </lineage>
</organism>
<sequence length="1065" mass="118642">MNLSKIPLILLAFLMGMFYSYAQVDPAKLPNPNPIIPSSPNAASLGAYGESQVSLYTGQADVTVPLYTIQVKGLSVPISLSYKPSGVKVESVASWVGLEWSLNAGGVITRQLVGMPDESANGYSSNHARQEIAAFMAGGQSEAVSLDYLNRLSTGAVDAEPDVFFFNYPGGVGKFFFGYDGSIQEAPVKKNKIVWVTVNGRTGWKIIDISGNEYYFLDREETAYTSATKAGAQTSIGTTPKSNQTFDSSWYLSQIVVKNTSESIYFDYEGFSYTQRSIGSRSKYIAFDQGCDVPSSGESYTLTTVGALRIKKIRFPGGYVDFVKGASREDLPGDQVLDQVVVKNLNDEVIKSYNLSYHYTTVSSPYGAEYGKRLFLDKVAVSNGVLGNYTFTYNPILLPHRLSYNQDHWGYFNNSDNNDFFTPTDYFYNSSANTYVGVPGANKYIDTVYSQAGVLQKIAYPTGGSTNFVYENNTAYSLPADFDLKWTDKQFFLNGDPSGIETYYEKTFDIDQTFLETGGVFAKLSGNFGCTSSSPGSGTSFSCPDVRLFYPDGSSIQINQQSYGKTFFLKKGRYRITADYTFIADPEIKIQNFSFLLTWPESFKANPLTAHNVKVGGLRIKQIDNYEPNSNHTYTKRYTYTKFNAPNESSGTIVSVPYYKYNVVNYAQGASCDWLCITATSNTGLGTTNGSPVGYAEISEYIDQNGILGKKEYVYISPATVSDQTINKLPFPPADNRDFFRGTLKNEKTYRLKDNEYNLLKEVNNKYGMYNPPGSTYGFGLKAAIYHMYPSNNQSLGDFKWDVYNVVTGWSHLDSTETKTYSDGTVLTEKASYEQNVFNLLNSKTEQINSSGLVNIEIVKYPVDYTDGSYGADQLRNQLSNDVVLEKSAYVNNQLISKEINSYVNFGGLVKQSKMSRLSTTNQVMEDRINFINYDSYGNLLSLRNTEGPKTNYIWSYHNQYPIAEIINAEYATIETVLGGSIDSIALTNPADAEVKALVDQLRNSPLLKNAQITSYTYKPMVGMTSMTDAKGMTTTYEYDAFQRLKNIKDQNGNILKHTDYNYKH</sequence>
<dbReference type="EMBL" id="FOGG01000060">
    <property type="protein sequence ID" value="SES29635.1"/>
    <property type="molecule type" value="Genomic_DNA"/>
</dbReference>
<protein>
    <submittedName>
        <fullName evidence="2">YD repeat-containing protein</fullName>
    </submittedName>
</protein>
<evidence type="ECO:0000256" key="1">
    <source>
        <dbReference type="SAM" id="SignalP"/>
    </source>
</evidence>
<dbReference type="InterPro" id="IPR031325">
    <property type="entry name" value="RHS_repeat"/>
</dbReference>
<accession>A0A1H9W701</accession>
<feature type="chain" id="PRO_5011703802" evidence="1">
    <location>
        <begin position="23"/>
        <end position="1065"/>
    </location>
</feature>
<dbReference type="STRING" id="390241.SAMN04488023_16017"/>
<dbReference type="AlphaFoldDB" id="A0A1H9W701"/>
<evidence type="ECO:0000313" key="3">
    <source>
        <dbReference type="Proteomes" id="UP000199572"/>
    </source>
</evidence>